<dbReference type="NCBIfam" id="TIGR00756">
    <property type="entry name" value="PPR"/>
    <property type="match status" value="3"/>
</dbReference>
<dbReference type="PANTHER" id="PTHR47447:SF21">
    <property type="entry name" value="PENTACOTRIPEPTIDE-REPEAT REGION OF PRORP DOMAIN-CONTAINING PROTEIN"/>
    <property type="match status" value="1"/>
</dbReference>
<dbReference type="KEGG" id="fcy:FRACYDRAFT_139065"/>
<evidence type="ECO:0000256" key="1">
    <source>
        <dbReference type="ARBA" id="ARBA00022737"/>
    </source>
</evidence>
<feature type="repeat" description="PPR" evidence="2">
    <location>
        <begin position="127"/>
        <end position="161"/>
    </location>
</feature>
<dbReference type="InParanoid" id="A0A1E7FUZ6"/>
<dbReference type="Pfam" id="PF13041">
    <property type="entry name" value="PPR_2"/>
    <property type="match status" value="1"/>
</dbReference>
<reference evidence="3 4" key="1">
    <citation type="submission" date="2016-09" db="EMBL/GenBank/DDBJ databases">
        <title>Extensive genetic diversity and differential bi-allelic expression allows diatom success in the polar Southern Ocean.</title>
        <authorList>
            <consortium name="DOE Joint Genome Institute"/>
            <person name="Mock T."/>
            <person name="Otillar R.P."/>
            <person name="Strauss J."/>
            <person name="Dupont C."/>
            <person name="Frickenhaus S."/>
            <person name="Maumus F."/>
            <person name="Mcmullan M."/>
            <person name="Sanges R."/>
            <person name="Schmutz J."/>
            <person name="Toseland A."/>
            <person name="Valas R."/>
            <person name="Veluchamy A."/>
            <person name="Ward B.J."/>
            <person name="Allen A."/>
            <person name="Barry K."/>
            <person name="Falciatore A."/>
            <person name="Ferrante M."/>
            <person name="Fortunato A.E."/>
            <person name="Gloeckner G."/>
            <person name="Gruber A."/>
            <person name="Hipkin R."/>
            <person name="Janech M."/>
            <person name="Kroth P."/>
            <person name="Leese F."/>
            <person name="Lindquist E."/>
            <person name="Lyon B.R."/>
            <person name="Martin J."/>
            <person name="Mayer C."/>
            <person name="Parker M."/>
            <person name="Quesneville H."/>
            <person name="Raymond J."/>
            <person name="Uhlig C."/>
            <person name="Valentin K.U."/>
            <person name="Worden A.Z."/>
            <person name="Armbrust E.V."/>
            <person name="Bowler C."/>
            <person name="Green B."/>
            <person name="Moulton V."/>
            <person name="Van Oosterhout C."/>
            <person name="Grigoriev I."/>
        </authorList>
    </citation>
    <scope>NUCLEOTIDE SEQUENCE [LARGE SCALE GENOMIC DNA]</scope>
    <source>
        <strain evidence="3 4">CCMP1102</strain>
    </source>
</reference>
<feature type="repeat" description="PPR" evidence="2">
    <location>
        <begin position="286"/>
        <end position="318"/>
    </location>
</feature>
<dbReference type="OrthoDB" id="46573at2759"/>
<dbReference type="InterPro" id="IPR002885">
    <property type="entry name" value="PPR_rpt"/>
</dbReference>
<dbReference type="PANTHER" id="PTHR47447">
    <property type="entry name" value="OS03G0856100 PROTEIN"/>
    <property type="match status" value="1"/>
</dbReference>
<dbReference type="Pfam" id="PF12854">
    <property type="entry name" value="PPR_1"/>
    <property type="match status" value="1"/>
</dbReference>
<accession>A0A1E7FUZ6</accession>
<dbReference type="InterPro" id="IPR011990">
    <property type="entry name" value="TPR-like_helical_dom_sf"/>
</dbReference>
<organism evidence="3 4">
    <name type="scientific">Fragilariopsis cylindrus CCMP1102</name>
    <dbReference type="NCBI Taxonomy" id="635003"/>
    <lineage>
        <taxon>Eukaryota</taxon>
        <taxon>Sar</taxon>
        <taxon>Stramenopiles</taxon>
        <taxon>Ochrophyta</taxon>
        <taxon>Bacillariophyta</taxon>
        <taxon>Bacillariophyceae</taxon>
        <taxon>Bacillariophycidae</taxon>
        <taxon>Bacillariales</taxon>
        <taxon>Bacillariaceae</taxon>
        <taxon>Fragilariopsis</taxon>
    </lineage>
</organism>
<keyword evidence="4" id="KW-1185">Reference proteome</keyword>
<evidence type="ECO:0008006" key="5">
    <source>
        <dbReference type="Google" id="ProtNLM"/>
    </source>
</evidence>
<feature type="repeat" description="PPR" evidence="2">
    <location>
        <begin position="251"/>
        <end position="285"/>
    </location>
</feature>
<feature type="repeat" description="PPR" evidence="2">
    <location>
        <begin position="324"/>
        <end position="351"/>
    </location>
</feature>
<evidence type="ECO:0000313" key="3">
    <source>
        <dbReference type="EMBL" id="OEU21980.1"/>
    </source>
</evidence>
<feature type="non-terminal residue" evidence="3">
    <location>
        <position position="351"/>
    </location>
</feature>
<dbReference type="Proteomes" id="UP000095751">
    <property type="component" value="Unassembled WGS sequence"/>
</dbReference>
<dbReference type="Pfam" id="PF01535">
    <property type="entry name" value="PPR"/>
    <property type="match status" value="3"/>
</dbReference>
<feature type="non-terminal residue" evidence="3">
    <location>
        <position position="1"/>
    </location>
</feature>
<name>A0A1E7FUZ6_9STRA</name>
<gene>
    <name evidence="3" type="ORF">FRACYDRAFT_139065</name>
</gene>
<dbReference type="PROSITE" id="PS51375">
    <property type="entry name" value="PPR"/>
    <property type="match status" value="4"/>
</dbReference>
<protein>
    <recommendedName>
        <fullName evidence="5">TPR-like protein</fullName>
    </recommendedName>
</protein>
<sequence>GIKPNKFTYSTAIDAWAKVKRVDKVQHLLQKMYKQAAIENDPSLKPGLLAFNGYLVALAKTGRAEEAEALLSQMEDLYDSGDLEERPSVISYSTVIDSFARSNLEGASMRAESFLRRMIDREDLVPNAISYNSVINAHVKSWNFEAAEAVLREMYDNFLNSGDMEIRPTIQSYSSVISGIARSRQKDSGERAERILEQLKEMAQSGDLDKPPDVILYNSVLDCWAKSSSTPEMAARAVMFLEKMKNDGIFDVISYNTTLNCLARAGKVHDAELMLEDMEAVGVYPNSITYNTLLSAYLSQSSQSRKSAEKLFEKMRNDSRIEPDVVTYNTMLHFHSRIGDIEKAESLLKEM</sequence>
<proteinExistence type="predicted"/>
<evidence type="ECO:0000256" key="2">
    <source>
        <dbReference type="PROSITE-ProRule" id="PRU00708"/>
    </source>
</evidence>
<evidence type="ECO:0000313" key="4">
    <source>
        <dbReference type="Proteomes" id="UP000095751"/>
    </source>
</evidence>
<dbReference type="AlphaFoldDB" id="A0A1E7FUZ6"/>
<dbReference type="EMBL" id="KV784353">
    <property type="protein sequence ID" value="OEU21980.1"/>
    <property type="molecule type" value="Genomic_DNA"/>
</dbReference>
<keyword evidence="1" id="KW-0677">Repeat</keyword>
<dbReference type="Gene3D" id="1.25.40.10">
    <property type="entry name" value="Tetratricopeptide repeat domain"/>
    <property type="match status" value="4"/>
</dbReference>